<protein>
    <recommendedName>
        <fullName evidence="3">Thioredoxin domain-containing protein</fullName>
    </recommendedName>
</protein>
<name>A0A9Q0FVC1_9ROSI</name>
<evidence type="ECO:0000256" key="2">
    <source>
        <dbReference type="ARBA" id="ARBA00023284"/>
    </source>
</evidence>
<comment type="caution">
    <text evidence="4">The sequence shown here is derived from an EMBL/GenBank/DDBJ whole genome shotgun (WGS) entry which is preliminary data.</text>
</comment>
<dbReference type="SUPFAM" id="SSF52833">
    <property type="entry name" value="Thioredoxin-like"/>
    <property type="match status" value="1"/>
</dbReference>
<dbReference type="Proteomes" id="UP001141552">
    <property type="component" value="Unassembled WGS sequence"/>
</dbReference>
<sequence>MKITPVRKEPLFCLKWPWDADQQPKTSSSCTFEAPWLFRSLQTLGSIAFNSFNSLSNNSNSWLNALNPIKLVDGTGKPNGLKSRRKVLTPVDQGESEQRAFASALASGKEATVLEFYSPKCRLCNSLFNFVSEVEGRNSSWLNIVMADSENEKWLPELLHYDIKYVPCFILLDKNGNALAKTGVPSSRLHVVAGVSHLLKMKRPESTKP</sequence>
<keyword evidence="2" id="KW-0676">Redox-active center</keyword>
<evidence type="ECO:0000313" key="4">
    <source>
        <dbReference type="EMBL" id="KAJ4838271.1"/>
    </source>
</evidence>
<keyword evidence="5" id="KW-1185">Reference proteome</keyword>
<reference evidence="4" key="2">
    <citation type="journal article" date="2023" name="Plants (Basel)">
        <title>Annotation of the Turnera subulata (Passifloraceae) Draft Genome Reveals the S-Locus Evolved after the Divergence of Turneroideae from Passifloroideae in a Stepwise Manner.</title>
        <authorList>
            <person name="Henning P.M."/>
            <person name="Roalson E.H."/>
            <person name="Mir W."/>
            <person name="McCubbin A.G."/>
            <person name="Shore J.S."/>
        </authorList>
    </citation>
    <scope>NUCLEOTIDE SEQUENCE</scope>
    <source>
        <strain evidence="4">F60SS</strain>
    </source>
</reference>
<organism evidence="4 5">
    <name type="scientific">Turnera subulata</name>
    <dbReference type="NCBI Taxonomy" id="218843"/>
    <lineage>
        <taxon>Eukaryota</taxon>
        <taxon>Viridiplantae</taxon>
        <taxon>Streptophyta</taxon>
        <taxon>Embryophyta</taxon>
        <taxon>Tracheophyta</taxon>
        <taxon>Spermatophyta</taxon>
        <taxon>Magnoliopsida</taxon>
        <taxon>eudicotyledons</taxon>
        <taxon>Gunneridae</taxon>
        <taxon>Pentapetalae</taxon>
        <taxon>rosids</taxon>
        <taxon>fabids</taxon>
        <taxon>Malpighiales</taxon>
        <taxon>Passifloraceae</taxon>
        <taxon>Turnera</taxon>
    </lineage>
</organism>
<dbReference type="EMBL" id="JAKUCV010003604">
    <property type="protein sequence ID" value="KAJ4838271.1"/>
    <property type="molecule type" value="Genomic_DNA"/>
</dbReference>
<dbReference type="GO" id="GO:0009507">
    <property type="term" value="C:chloroplast"/>
    <property type="evidence" value="ECO:0007669"/>
    <property type="project" value="UniProtKB-ARBA"/>
</dbReference>
<dbReference type="InterPro" id="IPR013766">
    <property type="entry name" value="Thioredoxin_domain"/>
</dbReference>
<dbReference type="PANTHER" id="PTHR43601">
    <property type="entry name" value="THIOREDOXIN, MITOCHONDRIAL"/>
    <property type="match status" value="1"/>
</dbReference>
<dbReference type="Pfam" id="PF00085">
    <property type="entry name" value="Thioredoxin"/>
    <property type="match status" value="1"/>
</dbReference>
<reference evidence="4" key="1">
    <citation type="submission" date="2022-02" db="EMBL/GenBank/DDBJ databases">
        <authorList>
            <person name="Henning P.M."/>
            <person name="McCubbin A.G."/>
            <person name="Shore J.S."/>
        </authorList>
    </citation>
    <scope>NUCLEOTIDE SEQUENCE</scope>
    <source>
        <strain evidence="4">F60SS</strain>
        <tissue evidence="4">Leaves</tissue>
    </source>
</reference>
<accession>A0A9Q0FVC1</accession>
<evidence type="ECO:0000256" key="1">
    <source>
        <dbReference type="ARBA" id="ARBA00008987"/>
    </source>
</evidence>
<dbReference type="Gene3D" id="3.40.30.10">
    <property type="entry name" value="Glutaredoxin"/>
    <property type="match status" value="1"/>
</dbReference>
<comment type="similarity">
    <text evidence="1">Belongs to the thioredoxin family.</text>
</comment>
<gene>
    <name evidence="4" type="ORF">Tsubulata_022913</name>
</gene>
<evidence type="ECO:0000313" key="5">
    <source>
        <dbReference type="Proteomes" id="UP001141552"/>
    </source>
</evidence>
<proteinExistence type="inferred from homology"/>
<dbReference type="AlphaFoldDB" id="A0A9Q0FVC1"/>
<dbReference type="InterPro" id="IPR036249">
    <property type="entry name" value="Thioredoxin-like_sf"/>
</dbReference>
<dbReference type="GO" id="GO:0045454">
    <property type="term" value="P:cell redox homeostasis"/>
    <property type="evidence" value="ECO:0007669"/>
    <property type="project" value="TreeGrafter"/>
</dbReference>
<dbReference type="OrthoDB" id="2018237at2759"/>
<evidence type="ECO:0000259" key="3">
    <source>
        <dbReference type="Pfam" id="PF00085"/>
    </source>
</evidence>
<feature type="domain" description="Thioredoxin" evidence="3">
    <location>
        <begin position="97"/>
        <end position="183"/>
    </location>
</feature>
<dbReference type="PANTHER" id="PTHR43601:SF11">
    <property type="entry name" value="EXPRESSED PROTEIN"/>
    <property type="match status" value="1"/>
</dbReference>